<dbReference type="STRING" id="563176.SAMN04488090_0640"/>
<keyword evidence="1" id="KW-0732">Signal</keyword>
<reference evidence="2 3" key="1">
    <citation type="submission" date="2016-10" db="EMBL/GenBank/DDBJ databases">
        <authorList>
            <person name="de Groot N.N."/>
        </authorList>
    </citation>
    <scope>NUCLEOTIDE SEQUENCE [LARGE SCALE GENOMIC DNA]</scope>
    <source>
        <strain evidence="2 3">DSM 21668</strain>
    </source>
</reference>
<proteinExistence type="predicted"/>
<dbReference type="OrthoDB" id="128937at2"/>
<organism evidence="2 3">
    <name type="scientific">Siphonobacter aquaeclarae</name>
    <dbReference type="NCBI Taxonomy" id="563176"/>
    <lineage>
        <taxon>Bacteria</taxon>
        <taxon>Pseudomonadati</taxon>
        <taxon>Bacteroidota</taxon>
        <taxon>Cytophagia</taxon>
        <taxon>Cytophagales</taxon>
        <taxon>Cytophagaceae</taxon>
        <taxon>Siphonobacter</taxon>
    </lineage>
</organism>
<feature type="chain" id="PRO_5011626900" description="Outer membrane lipoprotein-sorting protein" evidence="1">
    <location>
        <begin position="20"/>
        <end position="222"/>
    </location>
</feature>
<evidence type="ECO:0008006" key="4">
    <source>
        <dbReference type="Google" id="ProtNLM"/>
    </source>
</evidence>
<dbReference type="Proteomes" id="UP000198901">
    <property type="component" value="Unassembled WGS sequence"/>
</dbReference>
<keyword evidence="3" id="KW-1185">Reference proteome</keyword>
<accession>A0A1G9IVU7</accession>
<evidence type="ECO:0000313" key="2">
    <source>
        <dbReference type="EMBL" id="SDL29196.1"/>
    </source>
</evidence>
<evidence type="ECO:0000256" key="1">
    <source>
        <dbReference type="SAM" id="SignalP"/>
    </source>
</evidence>
<evidence type="ECO:0000313" key="3">
    <source>
        <dbReference type="Proteomes" id="UP000198901"/>
    </source>
</evidence>
<dbReference type="AlphaFoldDB" id="A0A1G9IVU7"/>
<dbReference type="EMBL" id="FNGS01000001">
    <property type="protein sequence ID" value="SDL29196.1"/>
    <property type="molecule type" value="Genomic_DNA"/>
</dbReference>
<protein>
    <recommendedName>
        <fullName evidence="4">Outer membrane lipoprotein-sorting protein</fullName>
    </recommendedName>
</protein>
<feature type="signal peptide" evidence="1">
    <location>
        <begin position="1"/>
        <end position="19"/>
    </location>
</feature>
<name>A0A1G9IVU7_9BACT</name>
<sequence length="222" mass="24515">MRLKPATFFLLLLAAPAFSQTADEILDKHIAALGGAGKLAAVKTVYFERTAKVKLLKIPASVTVRVGKASFTEFSLLGIKTTITVTPEESWEVIGSNPPKKVKEKEHKQLVAGLNPFGPLYGARLQGEKVELIGKETLDKTDVFHLKVTDKDNEATDVFVDAGTYLIKAIKNDYIESELSDYRQIEGIPFAFETENEKPKGKATVHVVKLNPDVQDTLFMRP</sequence>
<dbReference type="Gene3D" id="2.50.20.10">
    <property type="entry name" value="Lipoprotein localisation LolA/LolB/LppX"/>
    <property type="match status" value="1"/>
</dbReference>
<dbReference type="RefSeq" id="WP_093197586.1">
    <property type="nucleotide sequence ID" value="NZ_FNGS01000001.1"/>
</dbReference>
<gene>
    <name evidence="2" type="ORF">SAMN04488090_0640</name>
</gene>